<evidence type="ECO:0000256" key="1">
    <source>
        <dbReference type="ARBA" id="ARBA00001974"/>
    </source>
</evidence>
<feature type="domain" description="Flavodoxin-like fold" evidence="5">
    <location>
        <begin position="2"/>
        <end position="161"/>
    </location>
</feature>
<proteinExistence type="inferred from homology"/>
<reference evidence="7" key="1">
    <citation type="journal article" date="2019" name="Int. J. Syst. Evol. Microbiol.">
        <title>The Global Catalogue of Microorganisms (GCM) 10K type strain sequencing project: providing services to taxonomists for standard genome sequencing and annotation.</title>
        <authorList>
            <consortium name="The Broad Institute Genomics Platform"/>
            <consortium name="The Broad Institute Genome Sequencing Center for Infectious Disease"/>
            <person name="Wu L."/>
            <person name="Ma J."/>
        </authorList>
    </citation>
    <scope>NUCLEOTIDE SEQUENCE [LARGE SCALE GENOMIC DNA]</scope>
    <source>
        <strain evidence="7">KCTC 3950</strain>
    </source>
</reference>
<evidence type="ECO:0000313" key="6">
    <source>
        <dbReference type="EMBL" id="MFD2611311.1"/>
    </source>
</evidence>
<comment type="cofactor">
    <cofactor evidence="1">
        <name>FAD</name>
        <dbReference type="ChEBI" id="CHEBI:57692"/>
    </cofactor>
</comment>
<evidence type="ECO:0000256" key="2">
    <source>
        <dbReference type="ARBA" id="ARBA00022630"/>
    </source>
</evidence>
<keyword evidence="3" id="KW-0274">FAD</keyword>
<organism evidence="6 7">
    <name type="scientific">Paenibacillus gansuensis</name>
    <dbReference type="NCBI Taxonomy" id="306542"/>
    <lineage>
        <taxon>Bacteria</taxon>
        <taxon>Bacillati</taxon>
        <taxon>Bacillota</taxon>
        <taxon>Bacilli</taxon>
        <taxon>Bacillales</taxon>
        <taxon>Paenibacillaceae</taxon>
        <taxon>Paenibacillus</taxon>
    </lineage>
</organism>
<keyword evidence="2" id="KW-0285">Flavoprotein</keyword>
<evidence type="ECO:0000313" key="7">
    <source>
        <dbReference type="Proteomes" id="UP001597541"/>
    </source>
</evidence>
<dbReference type="Proteomes" id="UP001597541">
    <property type="component" value="Unassembled WGS sequence"/>
</dbReference>
<dbReference type="RefSeq" id="WP_377599812.1">
    <property type="nucleotide sequence ID" value="NZ_JBHUME010000002.1"/>
</dbReference>
<dbReference type="Pfam" id="PF02525">
    <property type="entry name" value="Flavodoxin_2"/>
    <property type="match status" value="1"/>
</dbReference>
<keyword evidence="6" id="KW-0560">Oxidoreductase</keyword>
<dbReference type="PANTHER" id="PTHR46305">
    <property type="match status" value="1"/>
</dbReference>
<evidence type="ECO:0000259" key="5">
    <source>
        <dbReference type="Pfam" id="PF02525"/>
    </source>
</evidence>
<dbReference type="InterPro" id="IPR052397">
    <property type="entry name" value="NADPH-QR_MdaB"/>
</dbReference>
<name>A0ABW5P8T8_9BACL</name>
<comment type="caution">
    <text evidence="6">The sequence shown here is derived from an EMBL/GenBank/DDBJ whole genome shotgun (WGS) entry which is preliminary data.</text>
</comment>
<dbReference type="EC" id="1.-.-.-" evidence="6"/>
<dbReference type="Gene3D" id="3.40.50.360">
    <property type="match status" value="1"/>
</dbReference>
<dbReference type="EMBL" id="JBHUME010000002">
    <property type="protein sequence ID" value="MFD2611311.1"/>
    <property type="molecule type" value="Genomic_DNA"/>
</dbReference>
<protein>
    <submittedName>
        <fullName evidence="6">NAD(P)H-dependent oxidoreductase</fullName>
        <ecNumber evidence="6">1.-.-.-</ecNumber>
    </submittedName>
</protein>
<keyword evidence="7" id="KW-1185">Reference proteome</keyword>
<sequence length="183" mass="21052">MKNILIVDGHQSYEGAKGKLNRTLTEHMVNQLKADNRVQTTFVQEGYNIEQEQHKYLWADVVIYQTPVYWFSVPGLMKTYMDEVFAYGIFFEGSERYGEGGLLKGKKYFFSTTWNAPQEAFEDRSQFFGGITPDEALVHLHRTHIYCGMETLPGYACYDVISNPQVDRFLDGLTGHLKNVLSL</sequence>
<dbReference type="InterPro" id="IPR003680">
    <property type="entry name" value="Flavodoxin_fold"/>
</dbReference>
<comment type="similarity">
    <text evidence="4">Belongs to the oxidoreductase MdaB family.</text>
</comment>
<gene>
    <name evidence="6" type="ORF">ACFSUF_02620</name>
</gene>
<evidence type="ECO:0000256" key="3">
    <source>
        <dbReference type="ARBA" id="ARBA00022827"/>
    </source>
</evidence>
<accession>A0ABW5P8T8</accession>
<dbReference type="SUPFAM" id="SSF52218">
    <property type="entry name" value="Flavoproteins"/>
    <property type="match status" value="1"/>
</dbReference>
<dbReference type="InterPro" id="IPR029039">
    <property type="entry name" value="Flavoprotein-like_sf"/>
</dbReference>
<dbReference type="GO" id="GO:0016491">
    <property type="term" value="F:oxidoreductase activity"/>
    <property type="evidence" value="ECO:0007669"/>
    <property type="project" value="UniProtKB-KW"/>
</dbReference>
<evidence type="ECO:0000256" key="4">
    <source>
        <dbReference type="ARBA" id="ARBA00037981"/>
    </source>
</evidence>
<dbReference type="PANTHER" id="PTHR46305:SF3">
    <property type="entry name" value="NADPH:QUINONE OXIDOREDUCTASE MDAB"/>
    <property type="match status" value="1"/>
</dbReference>